<feature type="transmembrane region" description="Helical" evidence="1">
    <location>
        <begin position="384"/>
        <end position="402"/>
    </location>
</feature>
<dbReference type="STRING" id="234267.Acid_0662"/>
<gene>
    <name evidence="2" type="ordered locus">Acid_0662</name>
</gene>
<feature type="transmembrane region" description="Helical" evidence="1">
    <location>
        <begin position="414"/>
        <end position="431"/>
    </location>
</feature>
<dbReference type="HOGENOM" id="CLU_318820_0_0_0"/>
<keyword evidence="1" id="KW-0472">Membrane</keyword>
<accession>Q02BA3</accession>
<dbReference type="AlphaFoldDB" id="Q02BA3"/>
<feature type="transmembrane region" description="Helical" evidence="1">
    <location>
        <begin position="210"/>
        <end position="227"/>
    </location>
</feature>
<dbReference type="KEGG" id="sus:Acid_0662"/>
<feature type="transmembrane region" description="Helical" evidence="1">
    <location>
        <begin position="290"/>
        <end position="311"/>
    </location>
</feature>
<evidence type="ECO:0000313" key="2">
    <source>
        <dbReference type="EMBL" id="ABJ81663.1"/>
    </source>
</evidence>
<protein>
    <submittedName>
        <fullName evidence="2">Uncharacterized protein</fullName>
    </submittedName>
</protein>
<evidence type="ECO:0000256" key="1">
    <source>
        <dbReference type="SAM" id="Phobius"/>
    </source>
</evidence>
<dbReference type="InParanoid" id="Q02BA3"/>
<keyword evidence="1" id="KW-0812">Transmembrane</keyword>
<feature type="transmembrane region" description="Helical" evidence="1">
    <location>
        <begin position="443"/>
        <end position="463"/>
    </location>
</feature>
<feature type="transmembrane region" description="Helical" evidence="1">
    <location>
        <begin position="163"/>
        <end position="181"/>
    </location>
</feature>
<feature type="transmembrane region" description="Helical" evidence="1">
    <location>
        <begin position="323"/>
        <end position="341"/>
    </location>
</feature>
<feature type="transmembrane region" description="Helical" evidence="1">
    <location>
        <begin position="92"/>
        <end position="110"/>
    </location>
</feature>
<feature type="transmembrane region" description="Helical" evidence="1">
    <location>
        <begin position="469"/>
        <end position="485"/>
    </location>
</feature>
<dbReference type="eggNOG" id="COG1287">
    <property type="taxonomic scope" value="Bacteria"/>
</dbReference>
<organism evidence="2">
    <name type="scientific">Solibacter usitatus (strain Ellin6076)</name>
    <dbReference type="NCBI Taxonomy" id="234267"/>
    <lineage>
        <taxon>Bacteria</taxon>
        <taxon>Pseudomonadati</taxon>
        <taxon>Acidobacteriota</taxon>
        <taxon>Terriglobia</taxon>
        <taxon>Bryobacterales</taxon>
        <taxon>Solibacteraceae</taxon>
        <taxon>Candidatus Solibacter</taxon>
    </lineage>
</organism>
<sequence>MVDYPFVCGNCLLRFRPTVESPNALCGSGVRQAEQPKVAQRRLTQVDVDHVNLFVPNMSPIDSPAIAGGRSPQRIVEGVLESVKRHANIHHLVLLTVPWLLFLINANWPYQALNPFDPWYYFGHFIHFPHYQQLNPTYAGERLPWLIPGILLNRIFQPAYAELALHVCCYWIALFSLYYLLRRLTNDNTALLGSILMGSHPMFIGANGSTYLEGGCIVYLLLTFVCLTRSRSASVPDAWLIAAGACWAGLAYTYIFWIVLTPCCLIFYLSISADSEIPGRRLLGVSPTRLLAATGHFLVGGLLITAVLQSIHMAVHGAGHGFFFLYNIAFPVSLGASNPFAEHGYGWVSSNGSLVFPSIALGVCIASIVLHYSGLRPLVRSSLGVIWTYIYGFLILVFFTVYRAGILQSSCHESVLIPLVFLALGVTALPAPKHLPSGQFATVLGLGFFISTLSLWKAGLYLNGLSDRLWVHYLVAMIGAMLPLLSARRWVWVASVACLSGASFGLVPEWPSAAWTTNYNGLSASIRIGDATKRIEAFLPYDKYPIFWIDAFSSPYSLEYRAIMCAFVAHGVSMWRYPKIGVGASAAPAQYLPGTQIILISQRRDTFEQARSAMAEVGMPLRLTGQQLVSRDNVSYWLTFTEIVNPAEEAGAVNETIRLPIAEGLQSSSEKATLERVGQSWRVITSPQQWAYAAAIPLPAIQSGRRRTIRIRGHVVRGKVGFGLLNRSGQYSMEQFVDGPAQTTEISLPAESTDDVATLMIRNGGSDGPSEVVLDSIDIAVAARKAIGLGNDGRITARSAGVSASSGRPTTIVWAGAGSDTASVPLFLNQRANGAFYLEVKAQVRAGKINVEVLDHNKKDNQESRVLGGGTAEDVFIRVPAGLKDGEFSFHAVGAGAGAKIIVSDLVLWEII</sequence>
<dbReference type="EMBL" id="CP000473">
    <property type="protein sequence ID" value="ABJ81663.1"/>
    <property type="molecule type" value="Genomic_DNA"/>
</dbReference>
<name>Q02BA3_SOLUE</name>
<proteinExistence type="predicted"/>
<reference evidence="2" key="1">
    <citation type="submission" date="2006-10" db="EMBL/GenBank/DDBJ databases">
        <title>Complete sequence of Solibacter usitatus Ellin6076.</title>
        <authorList>
            <consortium name="US DOE Joint Genome Institute"/>
            <person name="Copeland A."/>
            <person name="Lucas S."/>
            <person name="Lapidus A."/>
            <person name="Barry K."/>
            <person name="Detter J.C."/>
            <person name="Glavina del Rio T."/>
            <person name="Hammon N."/>
            <person name="Israni S."/>
            <person name="Dalin E."/>
            <person name="Tice H."/>
            <person name="Pitluck S."/>
            <person name="Thompson L.S."/>
            <person name="Brettin T."/>
            <person name="Bruce D."/>
            <person name="Han C."/>
            <person name="Tapia R."/>
            <person name="Gilna P."/>
            <person name="Schmutz J."/>
            <person name="Larimer F."/>
            <person name="Land M."/>
            <person name="Hauser L."/>
            <person name="Kyrpides N."/>
            <person name="Mikhailova N."/>
            <person name="Janssen P.H."/>
            <person name="Kuske C.R."/>
            <person name="Richardson P."/>
        </authorList>
    </citation>
    <scope>NUCLEOTIDE SEQUENCE</scope>
    <source>
        <strain evidence="2">Ellin6076</strain>
    </source>
</reference>
<keyword evidence="1" id="KW-1133">Transmembrane helix</keyword>
<feature type="transmembrane region" description="Helical" evidence="1">
    <location>
        <begin position="353"/>
        <end position="372"/>
    </location>
</feature>
<feature type="transmembrane region" description="Helical" evidence="1">
    <location>
        <begin position="239"/>
        <end position="270"/>
    </location>
</feature>